<organism evidence="1 2">
    <name type="scientific">Gimesia maris</name>
    <dbReference type="NCBI Taxonomy" id="122"/>
    <lineage>
        <taxon>Bacteria</taxon>
        <taxon>Pseudomonadati</taxon>
        <taxon>Planctomycetota</taxon>
        <taxon>Planctomycetia</taxon>
        <taxon>Planctomycetales</taxon>
        <taxon>Planctomycetaceae</taxon>
        <taxon>Gimesia</taxon>
    </lineage>
</organism>
<comment type="caution">
    <text evidence="1">The sequence shown here is derived from an EMBL/GenBank/DDBJ whole genome shotgun (WGS) entry which is preliminary data.</text>
</comment>
<proteinExistence type="predicted"/>
<evidence type="ECO:0000313" key="2">
    <source>
        <dbReference type="Proteomes" id="UP000263642"/>
    </source>
</evidence>
<accession>A0A3D3RH39</accession>
<sequence>METRSYYLDAIRLLFIFVAGGEPPTGANSEGASLVFAGNTRLCAFDFWMRYPDYLADELLERFDQTGDKAYLTLAEKIFSSEEPDLRRFPMIRWRFGAYERMDDALSILLSRGLIRIGGRKLVDTVLETDFFVMPKAIQTTTDIISEYPTLQWYIDRANLVADIANGRGGAALKKRQYQRIEYADTALGEIIPSITNDVLNRLEEKLNRVAT</sequence>
<dbReference type="Proteomes" id="UP000263642">
    <property type="component" value="Unassembled WGS sequence"/>
</dbReference>
<gene>
    <name evidence="1" type="ORF">DIT97_31765</name>
</gene>
<dbReference type="EMBL" id="DQAY01000196">
    <property type="protein sequence ID" value="HCO27357.1"/>
    <property type="molecule type" value="Genomic_DNA"/>
</dbReference>
<dbReference type="AlphaFoldDB" id="A0A3D3RH39"/>
<name>A0A3D3RH39_9PLAN</name>
<reference evidence="1 2" key="1">
    <citation type="journal article" date="2018" name="Nat. Biotechnol.">
        <title>A standardized bacterial taxonomy based on genome phylogeny substantially revises the tree of life.</title>
        <authorList>
            <person name="Parks D.H."/>
            <person name="Chuvochina M."/>
            <person name="Waite D.W."/>
            <person name="Rinke C."/>
            <person name="Skarshewski A."/>
            <person name="Chaumeil P.A."/>
            <person name="Hugenholtz P."/>
        </authorList>
    </citation>
    <scope>NUCLEOTIDE SEQUENCE [LARGE SCALE GENOMIC DNA]</scope>
    <source>
        <strain evidence="1">UBA9375</strain>
    </source>
</reference>
<evidence type="ECO:0000313" key="1">
    <source>
        <dbReference type="EMBL" id="HCO27357.1"/>
    </source>
</evidence>
<protein>
    <submittedName>
        <fullName evidence="1">Uncharacterized protein</fullName>
    </submittedName>
</protein>